<gene>
    <name evidence="1" type="ORF">ABB34_13025</name>
</gene>
<dbReference type="Proteomes" id="UP000050940">
    <property type="component" value="Unassembled WGS sequence"/>
</dbReference>
<organism evidence="1 2">
    <name type="scientific">Stenotrophomonas daejeonensis</name>
    <dbReference type="NCBI Taxonomy" id="659018"/>
    <lineage>
        <taxon>Bacteria</taxon>
        <taxon>Pseudomonadati</taxon>
        <taxon>Pseudomonadota</taxon>
        <taxon>Gammaproteobacteria</taxon>
        <taxon>Lysobacterales</taxon>
        <taxon>Lysobacteraceae</taxon>
        <taxon>Stenotrophomonas</taxon>
    </lineage>
</organism>
<name>A0A0R0DZ67_9GAMM</name>
<protein>
    <recommendedName>
        <fullName evidence="3">DUF2164 domain-containing protein</fullName>
    </recommendedName>
</protein>
<dbReference type="STRING" id="659018.ABB34_13025"/>
<dbReference type="AlphaFoldDB" id="A0A0R0DZ67"/>
<reference evidence="1 2" key="1">
    <citation type="submission" date="2015-05" db="EMBL/GenBank/DDBJ databases">
        <title>Genome sequencing and analysis of members of genus Stenotrophomonas.</title>
        <authorList>
            <person name="Patil P.P."/>
            <person name="Midha S."/>
            <person name="Patil P.B."/>
        </authorList>
    </citation>
    <scope>NUCLEOTIDE SEQUENCE [LARGE SCALE GENOMIC DNA]</scope>
    <source>
        <strain evidence="1 2">JCM 16244</strain>
    </source>
</reference>
<evidence type="ECO:0008006" key="3">
    <source>
        <dbReference type="Google" id="ProtNLM"/>
    </source>
</evidence>
<dbReference type="InterPro" id="IPR018680">
    <property type="entry name" value="DUF2164"/>
</dbReference>
<keyword evidence="2" id="KW-1185">Reference proteome</keyword>
<evidence type="ECO:0000313" key="2">
    <source>
        <dbReference type="Proteomes" id="UP000050940"/>
    </source>
</evidence>
<evidence type="ECO:0000313" key="1">
    <source>
        <dbReference type="EMBL" id="KRG83098.1"/>
    </source>
</evidence>
<proteinExistence type="predicted"/>
<sequence length="84" mass="9989">MENVEFTNEEKAIIVRKIQMYFTEELRQEIGRFDAEFLLDFFSGEVGSYFYNRGLYDAQTLLASKLEDIQDALYQLEQPTDFKK</sequence>
<dbReference type="Pfam" id="PF09932">
    <property type="entry name" value="DUF2164"/>
    <property type="match status" value="1"/>
</dbReference>
<dbReference type="PATRIC" id="fig|659018.3.peg.2811"/>
<dbReference type="OrthoDB" id="6629495at2"/>
<comment type="caution">
    <text evidence="1">The sequence shown here is derived from an EMBL/GenBank/DDBJ whole genome shotgun (WGS) entry which is preliminary data.</text>
</comment>
<dbReference type="RefSeq" id="WP_057641754.1">
    <property type="nucleotide sequence ID" value="NZ_LDJP01000081.1"/>
</dbReference>
<accession>A0A0R0DZ67</accession>
<dbReference type="EMBL" id="LDJP01000081">
    <property type="protein sequence ID" value="KRG83098.1"/>
    <property type="molecule type" value="Genomic_DNA"/>
</dbReference>